<dbReference type="RefSeq" id="WP_118876679.1">
    <property type="nucleotide sequence ID" value="NZ_QWEI01000006.1"/>
</dbReference>
<accession>A0A396S5S4</accession>
<dbReference type="CDD" id="cd02042">
    <property type="entry name" value="ParAB_family"/>
    <property type="match status" value="1"/>
</dbReference>
<sequence length="283" mass="32103">MAVVIPFINLKGGVGKTTTAVGLAEILTSEFNKRVLLIDLDPQTNATNMLIGDQQWKKLNKQGYTLATLFEEALDPDETKFILEETLQENVSNILSTKHLDLLPSSLDLINIQDMLAKIPTGPFYSDNPIEILKKGIRSIKYNYDYILVDCPPNMGIITLNGLRIATGYIIPTIPDFLSTYGISYVVNRIKEFSKNMDMQIEALGIVVTKYDESSNVHKTTLEKLKKKKQLHVFQEVFKQNNRLAEAADYSKMYDSFKEKWDEQGQYEAFSGLAKQLIKKYEG</sequence>
<dbReference type="EMBL" id="QWEI01000006">
    <property type="protein sequence ID" value="RHW35860.1"/>
    <property type="molecule type" value="Genomic_DNA"/>
</dbReference>
<reference evidence="2 3" key="1">
    <citation type="submission" date="2018-08" db="EMBL/GenBank/DDBJ databases">
        <title>Lysinibacillus sp. YLB-03 draft genome sequence.</title>
        <authorList>
            <person name="Yu L."/>
        </authorList>
    </citation>
    <scope>NUCLEOTIDE SEQUENCE [LARGE SCALE GENOMIC DNA]</scope>
    <source>
        <strain evidence="2 3">YLB-03</strain>
    </source>
</reference>
<proteinExistence type="predicted"/>
<evidence type="ECO:0000313" key="3">
    <source>
        <dbReference type="Proteomes" id="UP000265692"/>
    </source>
</evidence>
<dbReference type="InterPro" id="IPR050678">
    <property type="entry name" value="DNA_Partitioning_ATPase"/>
</dbReference>
<protein>
    <submittedName>
        <fullName evidence="2">ParA family protein</fullName>
    </submittedName>
</protein>
<evidence type="ECO:0000313" key="2">
    <source>
        <dbReference type="EMBL" id="RHW35860.1"/>
    </source>
</evidence>
<keyword evidence="3" id="KW-1185">Reference proteome</keyword>
<evidence type="ECO:0000259" key="1">
    <source>
        <dbReference type="Pfam" id="PF13614"/>
    </source>
</evidence>
<dbReference type="OrthoDB" id="9791162at2"/>
<dbReference type="AlphaFoldDB" id="A0A396S5S4"/>
<comment type="caution">
    <text evidence="2">The sequence shown here is derived from an EMBL/GenBank/DDBJ whole genome shotgun (WGS) entry which is preliminary data.</text>
</comment>
<dbReference type="InterPro" id="IPR027417">
    <property type="entry name" value="P-loop_NTPase"/>
</dbReference>
<dbReference type="Gene3D" id="3.40.50.300">
    <property type="entry name" value="P-loop containing nucleotide triphosphate hydrolases"/>
    <property type="match status" value="1"/>
</dbReference>
<dbReference type="PANTHER" id="PTHR13696">
    <property type="entry name" value="P-LOOP CONTAINING NUCLEOSIDE TRIPHOSPHATE HYDROLASE"/>
    <property type="match status" value="1"/>
</dbReference>
<dbReference type="PANTHER" id="PTHR13696:SF52">
    <property type="entry name" value="PARA FAMILY PROTEIN CT_582"/>
    <property type="match status" value="1"/>
</dbReference>
<dbReference type="Pfam" id="PF13614">
    <property type="entry name" value="AAA_31"/>
    <property type="match status" value="1"/>
</dbReference>
<organism evidence="2 3">
    <name type="scientific">Ureibacillus yapensis</name>
    <dbReference type="NCBI Taxonomy" id="2304605"/>
    <lineage>
        <taxon>Bacteria</taxon>
        <taxon>Bacillati</taxon>
        <taxon>Bacillota</taxon>
        <taxon>Bacilli</taxon>
        <taxon>Bacillales</taxon>
        <taxon>Caryophanaceae</taxon>
        <taxon>Ureibacillus</taxon>
    </lineage>
</organism>
<gene>
    <name evidence="2" type="ORF">D1B33_12225</name>
</gene>
<name>A0A396S5S4_9BACL</name>
<dbReference type="SUPFAM" id="SSF52540">
    <property type="entry name" value="P-loop containing nucleoside triphosphate hydrolases"/>
    <property type="match status" value="1"/>
</dbReference>
<feature type="domain" description="AAA" evidence="1">
    <location>
        <begin position="4"/>
        <end position="201"/>
    </location>
</feature>
<dbReference type="Proteomes" id="UP000265692">
    <property type="component" value="Unassembled WGS sequence"/>
</dbReference>
<dbReference type="InterPro" id="IPR025669">
    <property type="entry name" value="AAA_dom"/>
</dbReference>